<dbReference type="InterPro" id="IPR005471">
    <property type="entry name" value="Tscrpt_reg_IclR_N"/>
</dbReference>
<keyword evidence="3" id="KW-0804">Transcription</keyword>
<dbReference type="InterPro" id="IPR014757">
    <property type="entry name" value="Tscrpt_reg_IclR_C"/>
</dbReference>
<accession>A0A1T5LXZ0</accession>
<reference evidence="6 7" key="1">
    <citation type="submission" date="2017-02" db="EMBL/GenBank/DDBJ databases">
        <authorList>
            <person name="Peterson S.W."/>
        </authorList>
    </citation>
    <scope>NUCLEOTIDE SEQUENCE [LARGE SCALE GENOMIC DNA]</scope>
    <source>
        <strain evidence="6 7">M1</strain>
    </source>
</reference>
<proteinExistence type="predicted"/>
<feature type="domain" description="HTH iclR-type" evidence="4">
    <location>
        <begin position="14"/>
        <end position="76"/>
    </location>
</feature>
<dbReference type="AlphaFoldDB" id="A0A1T5LXZ0"/>
<dbReference type="GO" id="GO:0003700">
    <property type="term" value="F:DNA-binding transcription factor activity"/>
    <property type="evidence" value="ECO:0007669"/>
    <property type="project" value="TreeGrafter"/>
</dbReference>
<evidence type="ECO:0000259" key="5">
    <source>
        <dbReference type="PROSITE" id="PS51078"/>
    </source>
</evidence>
<evidence type="ECO:0000313" key="7">
    <source>
        <dbReference type="Proteomes" id="UP000190285"/>
    </source>
</evidence>
<dbReference type="SUPFAM" id="SSF55781">
    <property type="entry name" value="GAF domain-like"/>
    <property type="match status" value="1"/>
</dbReference>
<dbReference type="EMBL" id="FUZT01000009">
    <property type="protein sequence ID" value="SKC80831.1"/>
    <property type="molecule type" value="Genomic_DNA"/>
</dbReference>
<dbReference type="SUPFAM" id="SSF46785">
    <property type="entry name" value="Winged helix' DNA-binding domain"/>
    <property type="match status" value="1"/>
</dbReference>
<dbReference type="Pfam" id="PF01614">
    <property type="entry name" value="IclR_C"/>
    <property type="match status" value="1"/>
</dbReference>
<evidence type="ECO:0000259" key="4">
    <source>
        <dbReference type="PROSITE" id="PS51077"/>
    </source>
</evidence>
<dbReference type="SMART" id="SM00346">
    <property type="entry name" value="HTH_ICLR"/>
    <property type="match status" value="1"/>
</dbReference>
<keyword evidence="2" id="KW-0238">DNA-binding</keyword>
<evidence type="ECO:0000313" key="6">
    <source>
        <dbReference type="EMBL" id="SKC80831.1"/>
    </source>
</evidence>
<dbReference type="Gene3D" id="1.10.10.10">
    <property type="entry name" value="Winged helix-like DNA-binding domain superfamily/Winged helix DNA-binding domain"/>
    <property type="match status" value="1"/>
</dbReference>
<dbReference type="PROSITE" id="PS51078">
    <property type="entry name" value="ICLR_ED"/>
    <property type="match status" value="1"/>
</dbReference>
<dbReference type="InterPro" id="IPR036388">
    <property type="entry name" value="WH-like_DNA-bd_sf"/>
</dbReference>
<dbReference type="Gene3D" id="3.30.450.40">
    <property type="match status" value="1"/>
</dbReference>
<dbReference type="GO" id="GO:0045892">
    <property type="term" value="P:negative regulation of DNA-templated transcription"/>
    <property type="evidence" value="ECO:0007669"/>
    <property type="project" value="TreeGrafter"/>
</dbReference>
<name>A0A1T5LXZ0_9FIRM</name>
<dbReference type="Pfam" id="PF09339">
    <property type="entry name" value="HTH_IclR"/>
    <property type="match status" value="1"/>
</dbReference>
<dbReference type="InterPro" id="IPR029016">
    <property type="entry name" value="GAF-like_dom_sf"/>
</dbReference>
<dbReference type="InterPro" id="IPR036390">
    <property type="entry name" value="WH_DNA-bd_sf"/>
</dbReference>
<dbReference type="PANTHER" id="PTHR30136:SF24">
    <property type="entry name" value="HTH-TYPE TRANSCRIPTIONAL REPRESSOR ALLR"/>
    <property type="match status" value="1"/>
</dbReference>
<dbReference type="STRING" id="36842.SAMN02194393_03484"/>
<evidence type="ECO:0000256" key="2">
    <source>
        <dbReference type="ARBA" id="ARBA00023125"/>
    </source>
</evidence>
<gene>
    <name evidence="6" type="ORF">SAMN02194393_03484</name>
</gene>
<organism evidence="6 7">
    <name type="scientific">Maledivibacter halophilus</name>
    <dbReference type="NCBI Taxonomy" id="36842"/>
    <lineage>
        <taxon>Bacteria</taxon>
        <taxon>Bacillati</taxon>
        <taxon>Bacillota</taxon>
        <taxon>Clostridia</taxon>
        <taxon>Peptostreptococcales</taxon>
        <taxon>Caminicellaceae</taxon>
        <taxon>Maledivibacter</taxon>
    </lineage>
</organism>
<keyword evidence="1" id="KW-0805">Transcription regulation</keyword>
<feature type="domain" description="IclR-ED" evidence="5">
    <location>
        <begin position="77"/>
        <end position="261"/>
    </location>
</feature>
<keyword evidence="7" id="KW-1185">Reference proteome</keyword>
<dbReference type="PANTHER" id="PTHR30136">
    <property type="entry name" value="HELIX-TURN-HELIX TRANSCRIPTIONAL REGULATOR, ICLR FAMILY"/>
    <property type="match status" value="1"/>
</dbReference>
<dbReference type="InterPro" id="IPR050707">
    <property type="entry name" value="HTH_MetabolicPath_Reg"/>
</dbReference>
<dbReference type="PROSITE" id="PS51077">
    <property type="entry name" value="HTH_ICLR"/>
    <property type="match status" value="1"/>
</dbReference>
<evidence type="ECO:0000256" key="3">
    <source>
        <dbReference type="ARBA" id="ARBA00023163"/>
    </source>
</evidence>
<dbReference type="RefSeq" id="WP_170917473.1">
    <property type="nucleotide sequence ID" value="NZ_FUZT01000009.1"/>
</dbReference>
<protein>
    <submittedName>
        <fullName evidence="6">Transcriptional regulator, IclR family</fullName>
    </submittedName>
</protein>
<sequence length="261" mass="29563">MSENSKNIKGKKTINSVTKAIEIMEFIAYSDEEVGVTEISNSLNYGVSATYHLLNTLRKVNIIEQNPKTKKYRLGIKLWQIGKIANEQNRLSLILKPYLKKLKNLTEETSNLTVLDNNEIVYLAQEESDRLVKMFTKTGARAPLYCSAAGKILLAYQSPEKQKTILESLNLKKFTDKTIIDINTLKNELNKIKNNGYGFDHEERELGVSCIAAPVLGFNDEIIAAISISGPTSRFNEENTGKWIEYILEITNEASKYFKNK</sequence>
<evidence type="ECO:0000256" key="1">
    <source>
        <dbReference type="ARBA" id="ARBA00023015"/>
    </source>
</evidence>
<dbReference type="Proteomes" id="UP000190285">
    <property type="component" value="Unassembled WGS sequence"/>
</dbReference>
<dbReference type="GO" id="GO:0003677">
    <property type="term" value="F:DNA binding"/>
    <property type="evidence" value="ECO:0007669"/>
    <property type="project" value="UniProtKB-KW"/>
</dbReference>